<sequence length="406" mass="45977">MNPPLLTNADARRLFLDRHLLLRPQPGPATGGDLAGVLTDLGFVQVDGVNTLARAHDLILWSRRGRYRPLALDRLVSRQRLAFEHWTHDAAIIPMQFYPMWRLKFARDEARMQQRWPAWRGEGWDREIDAILRRIADQGPASTTDVGPDKGGGGGGWWDWHPSKTALEYLWRSGRLAISHRTGFRKIYDLSERVIPAEYRNIQLDPPQIIDWALSAALDRLGFATSGELAAFFEIATRDEAKQWCADALAAGRIVEIDVEMADGTRRRSVSTVASLDRLSMLPPPSQRVRLLSPFDPALRDRARAWRLFGFHYRIEIFVPAPRRRYGYYVFPVMQGDRLIGRLDAKRDGGVLTVRAFWPEKGVRLGRARQAGLLAELQRVLPLAGATEVRLGPDWLKEVGDQAAPA</sequence>
<reference evidence="2" key="1">
    <citation type="journal article" date="2019" name="Int. J. Syst. Evol. Microbiol.">
        <title>The Global Catalogue of Microorganisms (GCM) 10K type strain sequencing project: providing services to taxonomists for standard genome sequencing and annotation.</title>
        <authorList>
            <consortium name="The Broad Institute Genomics Platform"/>
            <consortium name="The Broad Institute Genome Sequencing Center for Infectious Disease"/>
            <person name="Wu L."/>
            <person name="Ma J."/>
        </authorList>
    </citation>
    <scope>NUCLEOTIDE SEQUENCE [LARGE SCALE GENOMIC DNA]</scope>
    <source>
        <strain evidence="2">CGMCC 1.15419</strain>
    </source>
</reference>
<keyword evidence="2" id="KW-1185">Reference proteome</keyword>
<organism evidence="1 2">
    <name type="scientific">Paracoccus acridae</name>
    <dbReference type="NCBI Taxonomy" id="1795310"/>
    <lineage>
        <taxon>Bacteria</taxon>
        <taxon>Pseudomonadati</taxon>
        <taxon>Pseudomonadota</taxon>
        <taxon>Alphaproteobacteria</taxon>
        <taxon>Rhodobacterales</taxon>
        <taxon>Paracoccaceae</taxon>
        <taxon>Paracoccus</taxon>
    </lineage>
</organism>
<proteinExistence type="predicted"/>
<protein>
    <recommendedName>
        <fullName evidence="3">Winged helix-turn-helix domain-containing protein</fullName>
    </recommendedName>
</protein>
<evidence type="ECO:0000313" key="2">
    <source>
        <dbReference type="Proteomes" id="UP000640509"/>
    </source>
</evidence>
<dbReference type="EMBL" id="BMIV01000001">
    <property type="protein sequence ID" value="GGF54202.1"/>
    <property type="molecule type" value="Genomic_DNA"/>
</dbReference>
<dbReference type="PANTHER" id="PTHR30528">
    <property type="entry name" value="CYTOPLASMIC PROTEIN"/>
    <property type="match status" value="1"/>
</dbReference>
<dbReference type="PANTHER" id="PTHR30528:SF0">
    <property type="entry name" value="CYTOPLASMIC PROTEIN"/>
    <property type="match status" value="1"/>
</dbReference>
<dbReference type="InterPro" id="IPR009351">
    <property type="entry name" value="AlkZ-like"/>
</dbReference>
<evidence type="ECO:0008006" key="3">
    <source>
        <dbReference type="Google" id="ProtNLM"/>
    </source>
</evidence>
<dbReference type="Proteomes" id="UP000640509">
    <property type="component" value="Unassembled WGS sequence"/>
</dbReference>
<dbReference type="Pfam" id="PF06224">
    <property type="entry name" value="AlkZ-like"/>
    <property type="match status" value="1"/>
</dbReference>
<dbReference type="RefSeq" id="WP_188713715.1">
    <property type="nucleotide sequence ID" value="NZ_BMIV01000001.1"/>
</dbReference>
<gene>
    <name evidence="1" type="ORF">GCM10011402_02700</name>
</gene>
<comment type="caution">
    <text evidence="1">The sequence shown here is derived from an EMBL/GenBank/DDBJ whole genome shotgun (WGS) entry which is preliminary data.</text>
</comment>
<accession>A0ABQ1VCD4</accession>
<name>A0ABQ1VCD4_9RHOB</name>
<evidence type="ECO:0000313" key="1">
    <source>
        <dbReference type="EMBL" id="GGF54202.1"/>
    </source>
</evidence>